<keyword evidence="2" id="KW-0240">DNA-directed RNA polymerase</keyword>
<dbReference type="AlphaFoldDB" id="A0A4Z0V1U2"/>
<dbReference type="InterPro" id="IPR007046">
    <property type="entry name" value="RNA_pol_sigma_54_core-bd"/>
</dbReference>
<keyword evidence="4" id="KW-0548">Nucleotidyltransferase</keyword>
<dbReference type="Gene3D" id="1.10.10.1330">
    <property type="entry name" value="RNA polymerase sigma-54 factor, core-binding domain"/>
    <property type="match status" value="1"/>
</dbReference>
<keyword evidence="3" id="KW-0808">Transferase</keyword>
<evidence type="ECO:0000256" key="5">
    <source>
        <dbReference type="ARBA" id="ARBA00023015"/>
    </source>
</evidence>
<comment type="caution">
    <text evidence="11">The sequence shown here is derived from an EMBL/GenBank/DDBJ whole genome shotgun (WGS) entry which is preliminary data.</text>
</comment>
<keyword evidence="8" id="KW-0804">Transcription</keyword>
<evidence type="ECO:0000256" key="1">
    <source>
        <dbReference type="ARBA" id="ARBA00008798"/>
    </source>
</evidence>
<dbReference type="PANTHER" id="PTHR32248">
    <property type="entry name" value="RNA POLYMERASE SIGMA-54 FACTOR"/>
    <property type="match status" value="1"/>
</dbReference>
<dbReference type="PROSITE" id="PS50044">
    <property type="entry name" value="SIGMA54_3"/>
    <property type="match status" value="1"/>
</dbReference>
<dbReference type="GO" id="GO:0003677">
    <property type="term" value="F:DNA binding"/>
    <property type="evidence" value="ECO:0007669"/>
    <property type="project" value="UniProtKB-KW"/>
</dbReference>
<dbReference type="Gene3D" id="1.10.10.60">
    <property type="entry name" value="Homeodomain-like"/>
    <property type="match status" value="1"/>
</dbReference>
<feature type="domain" description="RNA polymerase sigma factor 54 core-binding" evidence="10">
    <location>
        <begin position="108"/>
        <end position="299"/>
    </location>
</feature>
<dbReference type="PROSITE" id="PS00718">
    <property type="entry name" value="SIGMA54_2"/>
    <property type="match status" value="1"/>
</dbReference>
<reference evidence="11 12" key="1">
    <citation type="submission" date="2019-02" db="EMBL/GenBank/DDBJ databases">
        <title>Isolation and identification of novel species under the genus Muribaculum.</title>
        <authorList>
            <person name="Miyake S."/>
            <person name="Ding Y."/>
            <person name="Low A."/>
            <person name="Soh M."/>
            <person name="Seedorf H."/>
        </authorList>
    </citation>
    <scope>NUCLEOTIDE SEQUENCE [LARGE SCALE GENOMIC DNA]</scope>
    <source>
        <strain evidence="11 12">TLL-A3</strain>
    </source>
</reference>
<dbReference type="GO" id="GO:0006352">
    <property type="term" value="P:DNA-templated transcription initiation"/>
    <property type="evidence" value="ECO:0007669"/>
    <property type="project" value="InterPro"/>
</dbReference>
<organism evidence="11 12">
    <name type="scientific">Duncaniella freteri</name>
    <dbReference type="NCBI Taxonomy" id="2530391"/>
    <lineage>
        <taxon>Bacteria</taxon>
        <taxon>Pseudomonadati</taxon>
        <taxon>Bacteroidota</taxon>
        <taxon>Bacteroidia</taxon>
        <taxon>Bacteroidales</taxon>
        <taxon>Muribaculaceae</taxon>
        <taxon>Duncaniella</taxon>
    </lineage>
</organism>
<evidence type="ECO:0000259" key="10">
    <source>
        <dbReference type="Pfam" id="PF04963"/>
    </source>
</evidence>
<dbReference type="InterPro" id="IPR000394">
    <property type="entry name" value="RNA_pol_sigma_54"/>
</dbReference>
<evidence type="ECO:0000256" key="6">
    <source>
        <dbReference type="ARBA" id="ARBA00023082"/>
    </source>
</evidence>
<keyword evidence="12" id="KW-1185">Reference proteome</keyword>
<keyword evidence="7" id="KW-0238">DNA-binding</keyword>
<sequence>MKEVLSQSLEQRMQLRLSPLQIRLVRMLEMSEPEIEEEVRRELDDNPALEVADSVAGDDSAEESFNETADDMQLADYASEDDIPPYRLGINNRSADDSVFEPVAVAGGGSLIDYLMTQLAETEMSERQLDISRYVIGNLDDNGYMTRSLQQIEDDLAFDAGIEVTAEELKTVYNAIRRLDPAGVGANDLRDCLLLQLKRLPENDSTRLASEIVRDYFDIFSLRHFDRLASMLGVSRESLKAADEVIRSLDPKPASRIGESDADDRTRHIIPDFYVDVDQNDRVTVTMPNNIPDLVIERSFVAYDNGGEPWNASSGKRQSEAQSFITKKREEASDFIELLRMRRSTLMNVMEAIVRWQKDFFVSEDESRLRPMVLRDISSFTGLDISVISRATAGKYVATPGGVYPLKFFFNERVNDEEDASSHEILSSLKGLISDEDTASPLSDDALTTMLNEMGYNIARRTVAKYRERLGIPVARLRKKI</sequence>
<dbReference type="Pfam" id="PF00309">
    <property type="entry name" value="Sigma54_AID"/>
    <property type="match status" value="1"/>
</dbReference>
<evidence type="ECO:0000256" key="7">
    <source>
        <dbReference type="ARBA" id="ARBA00023125"/>
    </source>
</evidence>
<comment type="similarity">
    <text evidence="1">Belongs to the sigma-54 factor family.</text>
</comment>
<dbReference type="InterPro" id="IPR038709">
    <property type="entry name" value="RpoN_core-bd_sf"/>
</dbReference>
<accession>A0A4Z0V1U2</accession>
<dbReference type="RefSeq" id="WP_135472426.1">
    <property type="nucleotide sequence ID" value="NZ_CASGTF010000026.1"/>
</dbReference>
<dbReference type="EMBL" id="SJSA01000002">
    <property type="protein sequence ID" value="TGG36714.1"/>
    <property type="molecule type" value="Genomic_DNA"/>
</dbReference>
<evidence type="ECO:0000256" key="3">
    <source>
        <dbReference type="ARBA" id="ARBA00022679"/>
    </source>
</evidence>
<keyword evidence="5" id="KW-0805">Transcription regulation</keyword>
<evidence type="ECO:0000256" key="2">
    <source>
        <dbReference type="ARBA" id="ARBA00022478"/>
    </source>
</evidence>
<dbReference type="PRINTS" id="PR00045">
    <property type="entry name" value="SIGMA54FCT"/>
</dbReference>
<gene>
    <name evidence="11" type="primary">rpoN</name>
    <name evidence="11" type="ORF">EZ315_12840</name>
</gene>
<evidence type="ECO:0000313" key="11">
    <source>
        <dbReference type="EMBL" id="TGG36714.1"/>
    </source>
</evidence>
<dbReference type="GeneID" id="82150680"/>
<evidence type="ECO:0000313" key="12">
    <source>
        <dbReference type="Proteomes" id="UP000297635"/>
    </source>
</evidence>
<dbReference type="PANTHER" id="PTHR32248:SF4">
    <property type="entry name" value="RNA POLYMERASE SIGMA-54 FACTOR"/>
    <property type="match status" value="1"/>
</dbReference>
<evidence type="ECO:0000256" key="4">
    <source>
        <dbReference type="ARBA" id="ARBA00022695"/>
    </source>
</evidence>
<feature type="domain" description="RNA polymerase sigma factor 54 DNA-binding" evidence="9">
    <location>
        <begin position="323"/>
        <end position="479"/>
    </location>
</feature>
<proteinExistence type="inferred from homology"/>
<dbReference type="Proteomes" id="UP000297635">
    <property type="component" value="Unassembled WGS sequence"/>
</dbReference>
<keyword evidence="6" id="KW-0731">Sigma factor</keyword>
<dbReference type="GO" id="GO:0001216">
    <property type="term" value="F:DNA-binding transcription activator activity"/>
    <property type="evidence" value="ECO:0007669"/>
    <property type="project" value="InterPro"/>
</dbReference>
<dbReference type="InterPro" id="IPR007634">
    <property type="entry name" value="RNA_pol_sigma_54_DNA-bd"/>
</dbReference>
<dbReference type="NCBIfam" id="TIGR02395">
    <property type="entry name" value="rpoN_sigma"/>
    <property type="match status" value="1"/>
</dbReference>
<dbReference type="GO" id="GO:0000428">
    <property type="term" value="C:DNA-directed RNA polymerase complex"/>
    <property type="evidence" value="ECO:0007669"/>
    <property type="project" value="UniProtKB-KW"/>
</dbReference>
<dbReference type="GO" id="GO:0016987">
    <property type="term" value="F:sigma factor activity"/>
    <property type="evidence" value="ECO:0007669"/>
    <property type="project" value="UniProtKB-KW"/>
</dbReference>
<dbReference type="PIRSF" id="PIRSF000774">
    <property type="entry name" value="RpoN"/>
    <property type="match status" value="1"/>
</dbReference>
<name>A0A4Z0V1U2_9BACT</name>
<evidence type="ECO:0000256" key="8">
    <source>
        <dbReference type="ARBA" id="ARBA00023163"/>
    </source>
</evidence>
<protein>
    <submittedName>
        <fullName evidence="11">RNA polymerase sigma-54 factor</fullName>
    </submittedName>
</protein>
<dbReference type="Pfam" id="PF04552">
    <property type="entry name" value="Sigma54_DBD"/>
    <property type="match status" value="1"/>
</dbReference>
<dbReference type="GO" id="GO:0016779">
    <property type="term" value="F:nucleotidyltransferase activity"/>
    <property type="evidence" value="ECO:0007669"/>
    <property type="project" value="UniProtKB-KW"/>
</dbReference>
<evidence type="ECO:0000259" key="9">
    <source>
        <dbReference type="Pfam" id="PF04552"/>
    </source>
</evidence>
<dbReference type="Pfam" id="PF04963">
    <property type="entry name" value="Sigma54_CBD"/>
    <property type="match status" value="1"/>
</dbReference>